<evidence type="ECO:0000256" key="6">
    <source>
        <dbReference type="ARBA" id="ARBA00035197"/>
    </source>
</evidence>
<protein>
    <recommendedName>
        <fullName evidence="6 7">Large ribosomal subunit protein uL18</fullName>
    </recommendedName>
</protein>
<dbReference type="KEGG" id="cdes:C0J27_01665"/>
<dbReference type="PANTHER" id="PTHR12899:SF3">
    <property type="entry name" value="LARGE RIBOSOMAL SUBUNIT PROTEIN UL18M"/>
    <property type="match status" value="1"/>
</dbReference>
<evidence type="ECO:0000313" key="9">
    <source>
        <dbReference type="Proteomes" id="UP000254834"/>
    </source>
</evidence>
<dbReference type="GO" id="GO:0005840">
    <property type="term" value="C:ribosome"/>
    <property type="evidence" value="ECO:0007669"/>
    <property type="project" value="UniProtKB-KW"/>
</dbReference>
<reference evidence="8 9" key="1">
    <citation type="submission" date="2017-12" db="EMBL/GenBank/DDBJ databases">
        <title>Chromulinavorax destructans is a abundant pathogen of dominant heterotrophic picoflagllates.</title>
        <authorList>
            <person name="Deeg C.M."/>
            <person name="Zimmer M."/>
            <person name="Suttle C.A."/>
        </authorList>
    </citation>
    <scope>NUCLEOTIDE SEQUENCE [LARGE SCALE GENOMIC DNA]</scope>
    <source>
        <strain evidence="8 9">SeV1</strain>
    </source>
</reference>
<dbReference type="InterPro" id="IPR057268">
    <property type="entry name" value="Ribosomal_L18"/>
</dbReference>
<dbReference type="CDD" id="cd00432">
    <property type="entry name" value="Ribosomal_L18_L5e"/>
    <property type="match status" value="1"/>
</dbReference>
<dbReference type="HAMAP" id="MF_01337_B">
    <property type="entry name" value="Ribosomal_uL18_B"/>
    <property type="match status" value="1"/>
</dbReference>
<dbReference type="Pfam" id="PF00861">
    <property type="entry name" value="Ribosomal_L18p"/>
    <property type="match status" value="1"/>
</dbReference>
<dbReference type="AlphaFoldDB" id="A0A345ZAY5"/>
<evidence type="ECO:0000256" key="2">
    <source>
        <dbReference type="ARBA" id="ARBA00022730"/>
    </source>
</evidence>
<dbReference type="OrthoDB" id="9810939at2"/>
<organism evidence="8 9">
    <name type="scientific">Candidatus Chromulinivorax destructor</name>
    <dbReference type="NCBI Taxonomy" id="2066483"/>
    <lineage>
        <taxon>Bacteria</taxon>
        <taxon>Candidatus Babelota</taxon>
        <taxon>Candidatus Babeliae</taxon>
        <taxon>Candidatus Babeliales</taxon>
        <taxon>Candidatus Chromulinivoraceae</taxon>
        <taxon>Candidatus Chromulinivorax</taxon>
    </lineage>
</organism>
<sequence>MNQRKLQKNRERRAERVHYKVQMSAAGKPRVIVFRSLTNIYAQLIDDVAGKTIVSSSTLTLKNAEGDKTAKARLVGMDLAKKAIEAGITEACFDRGRYLYHGRVKSVVDGLREAGLKI</sequence>
<comment type="function">
    <text evidence="7">This is one of the proteins that bind and probably mediate the attachment of the 5S RNA into the large ribosomal subunit, where it forms part of the central protuberance.</text>
</comment>
<comment type="subunit">
    <text evidence="7">Part of the 50S ribosomal subunit; part of the 5S rRNA/L5/L18/L25 subcomplex. Contacts the 5S and 23S rRNAs.</text>
</comment>
<dbReference type="GO" id="GO:0005737">
    <property type="term" value="C:cytoplasm"/>
    <property type="evidence" value="ECO:0007669"/>
    <property type="project" value="UniProtKB-ARBA"/>
</dbReference>
<dbReference type="RefSeq" id="WP_115585467.1">
    <property type="nucleotide sequence ID" value="NZ_CP025544.1"/>
</dbReference>
<dbReference type="SUPFAM" id="SSF53137">
    <property type="entry name" value="Translational machinery components"/>
    <property type="match status" value="1"/>
</dbReference>
<dbReference type="GO" id="GO:0006412">
    <property type="term" value="P:translation"/>
    <property type="evidence" value="ECO:0007669"/>
    <property type="project" value="UniProtKB-UniRule"/>
</dbReference>
<dbReference type="Gene3D" id="3.30.420.100">
    <property type="match status" value="1"/>
</dbReference>
<dbReference type="InterPro" id="IPR004389">
    <property type="entry name" value="Ribosomal_uL18_bac-type"/>
</dbReference>
<evidence type="ECO:0000256" key="5">
    <source>
        <dbReference type="ARBA" id="ARBA00023274"/>
    </source>
</evidence>
<accession>A0A345ZAY5</accession>
<comment type="similarity">
    <text evidence="1 7">Belongs to the universal ribosomal protein uL18 family.</text>
</comment>
<dbReference type="NCBIfam" id="TIGR00060">
    <property type="entry name" value="L18_bact"/>
    <property type="match status" value="1"/>
</dbReference>
<dbReference type="EMBL" id="CP025544">
    <property type="protein sequence ID" value="AXK60452.1"/>
    <property type="molecule type" value="Genomic_DNA"/>
</dbReference>
<keyword evidence="3 7" id="KW-0694">RNA-binding</keyword>
<dbReference type="InterPro" id="IPR005484">
    <property type="entry name" value="Ribosomal_uL18_bac/plant/anim"/>
</dbReference>
<dbReference type="PANTHER" id="PTHR12899">
    <property type="entry name" value="39S RIBOSOMAL PROTEIN L18, MITOCHONDRIAL"/>
    <property type="match status" value="1"/>
</dbReference>
<evidence type="ECO:0000256" key="4">
    <source>
        <dbReference type="ARBA" id="ARBA00022980"/>
    </source>
</evidence>
<name>A0A345ZAY5_9BACT</name>
<evidence type="ECO:0000256" key="1">
    <source>
        <dbReference type="ARBA" id="ARBA00007116"/>
    </source>
</evidence>
<evidence type="ECO:0000313" key="8">
    <source>
        <dbReference type="EMBL" id="AXK60452.1"/>
    </source>
</evidence>
<proteinExistence type="inferred from homology"/>
<gene>
    <name evidence="7" type="primary">rplR</name>
    <name evidence="8" type="ORF">C0J27_01665</name>
</gene>
<keyword evidence="5 7" id="KW-0687">Ribonucleoprotein</keyword>
<evidence type="ECO:0000256" key="7">
    <source>
        <dbReference type="HAMAP-Rule" id="MF_01337"/>
    </source>
</evidence>
<evidence type="ECO:0000256" key="3">
    <source>
        <dbReference type="ARBA" id="ARBA00022884"/>
    </source>
</evidence>
<keyword evidence="9" id="KW-1185">Reference proteome</keyword>
<dbReference type="GO" id="GO:0003735">
    <property type="term" value="F:structural constituent of ribosome"/>
    <property type="evidence" value="ECO:0007669"/>
    <property type="project" value="InterPro"/>
</dbReference>
<dbReference type="GO" id="GO:0008097">
    <property type="term" value="F:5S rRNA binding"/>
    <property type="evidence" value="ECO:0007669"/>
    <property type="project" value="TreeGrafter"/>
</dbReference>
<dbReference type="Proteomes" id="UP000254834">
    <property type="component" value="Chromosome"/>
</dbReference>
<dbReference type="GO" id="GO:1990904">
    <property type="term" value="C:ribonucleoprotein complex"/>
    <property type="evidence" value="ECO:0007669"/>
    <property type="project" value="UniProtKB-KW"/>
</dbReference>
<keyword evidence="4 7" id="KW-0689">Ribosomal protein</keyword>
<keyword evidence="2 7" id="KW-0699">rRNA-binding</keyword>